<dbReference type="GO" id="GO:0003677">
    <property type="term" value="F:DNA binding"/>
    <property type="evidence" value="ECO:0007669"/>
    <property type="project" value="UniProtKB-KW"/>
</dbReference>
<name>A0A8B6URL4_9PSED</name>
<evidence type="ECO:0000256" key="1">
    <source>
        <dbReference type="ARBA" id="ARBA00023015"/>
    </source>
</evidence>
<sequence>MIDSPTYMNLRLSHVREFFMRNLRPALNRYNVTEQQWRVIHALSHHGPMEFSQLAHQCCIIKASFSSILVRMESAGYISRKKSSSDRRRIIIALKKPGADLFLQLSNDMAINQRELKESLGDDRWSSLLLLIDELDRLVLPLESIVPSDSHP</sequence>
<keyword evidence="1" id="KW-0805">Transcription regulation</keyword>
<dbReference type="InterPro" id="IPR000835">
    <property type="entry name" value="HTH_MarR-typ"/>
</dbReference>
<dbReference type="Pfam" id="PF01047">
    <property type="entry name" value="MarR"/>
    <property type="match status" value="1"/>
</dbReference>
<gene>
    <name evidence="5" type="ORF">C4C32_01105</name>
</gene>
<dbReference type="PANTHER" id="PTHR42756:SF1">
    <property type="entry name" value="TRANSCRIPTIONAL REPRESSOR OF EMRAB OPERON"/>
    <property type="match status" value="1"/>
</dbReference>
<keyword evidence="3" id="KW-0804">Transcription</keyword>
<organism evidence="5 6">
    <name type="scientific">Pseudomonas corrugata</name>
    <dbReference type="NCBI Taxonomy" id="47879"/>
    <lineage>
        <taxon>Bacteria</taxon>
        <taxon>Pseudomonadati</taxon>
        <taxon>Pseudomonadota</taxon>
        <taxon>Gammaproteobacteria</taxon>
        <taxon>Pseudomonadales</taxon>
        <taxon>Pseudomonadaceae</taxon>
        <taxon>Pseudomonas</taxon>
    </lineage>
</organism>
<dbReference type="GO" id="GO:0003700">
    <property type="term" value="F:DNA-binding transcription factor activity"/>
    <property type="evidence" value="ECO:0007669"/>
    <property type="project" value="InterPro"/>
</dbReference>
<dbReference type="EMBL" id="CP072011">
    <property type="protein sequence ID" value="QTH14541.1"/>
    <property type="molecule type" value="Genomic_DNA"/>
</dbReference>
<evidence type="ECO:0000256" key="2">
    <source>
        <dbReference type="ARBA" id="ARBA00023125"/>
    </source>
</evidence>
<feature type="domain" description="HTH marR-type" evidence="4">
    <location>
        <begin position="1"/>
        <end position="137"/>
    </location>
</feature>
<dbReference type="SMART" id="SM00347">
    <property type="entry name" value="HTH_MARR"/>
    <property type="match status" value="1"/>
</dbReference>
<dbReference type="Gene3D" id="1.10.10.10">
    <property type="entry name" value="Winged helix-like DNA-binding domain superfamily/Winged helix DNA-binding domain"/>
    <property type="match status" value="1"/>
</dbReference>
<dbReference type="SUPFAM" id="SSF46785">
    <property type="entry name" value="Winged helix' DNA-binding domain"/>
    <property type="match status" value="1"/>
</dbReference>
<keyword evidence="2" id="KW-0238">DNA-binding</keyword>
<evidence type="ECO:0000259" key="4">
    <source>
        <dbReference type="PROSITE" id="PS50995"/>
    </source>
</evidence>
<reference evidence="5" key="2">
    <citation type="submission" date="2021-03" db="EMBL/GenBank/DDBJ databases">
        <authorList>
            <person name="Valentovich L.N."/>
            <person name="Akhremchuk A.E."/>
            <person name="Miamin V.E."/>
        </authorList>
    </citation>
    <scope>NUCLEOTIDE SEQUENCE</scope>
    <source>
        <strain evidence="5">3prime</strain>
    </source>
</reference>
<dbReference type="PANTHER" id="PTHR42756">
    <property type="entry name" value="TRANSCRIPTIONAL REGULATOR, MARR"/>
    <property type="match status" value="1"/>
</dbReference>
<accession>A0A8B6URL4</accession>
<proteinExistence type="predicted"/>
<dbReference type="InterPro" id="IPR036388">
    <property type="entry name" value="WH-like_DNA-bd_sf"/>
</dbReference>
<reference evidence="5" key="1">
    <citation type="book" date="2019" name="MICROBIAL BIOTECHNOLOGY" publisher="Unknown Publisher">
        <title>Optimization of recombineering for directed mutagenesis of bacteria Pseudomonas corrugata 3'.</title>
        <authorList>
            <person name="Buinitskaja S.V."/>
            <person name="Pilipenok N."/>
            <person name="Valentovich L.N."/>
        </authorList>
    </citation>
    <scope>NUCLEOTIDE SEQUENCE</scope>
    <source>
        <strain evidence="5">3prime</strain>
    </source>
</reference>
<dbReference type="InterPro" id="IPR036390">
    <property type="entry name" value="WH_DNA-bd_sf"/>
</dbReference>
<protein>
    <submittedName>
        <fullName evidence="5">MarR family transcriptional regulator</fullName>
    </submittedName>
</protein>
<evidence type="ECO:0000313" key="6">
    <source>
        <dbReference type="Proteomes" id="UP000663914"/>
    </source>
</evidence>
<dbReference type="PROSITE" id="PS50995">
    <property type="entry name" value="HTH_MARR_2"/>
    <property type="match status" value="1"/>
</dbReference>
<evidence type="ECO:0000256" key="3">
    <source>
        <dbReference type="ARBA" id="ARBA00023163"/>
    </source>
</evidence>
<dbReference type="RefSeq" id="WP_065925115.1">
    <property type="nucleotide sequence ID" value="NZ_CP072011.1"/>
</dbReference>
<evidence type="ECO:0000313" key="5">
    <source>
        <dbReference type="EMBL" id="QTH14541.1"/>
    </source>
</evidence>
<dbReference type="AlphaFoldDB" id="A0A8B6URL4"/>
<dbReference type="Proteomes" id="UP000663914">
    <property type="component" value="Chromosome"/>
</dbReference>